<accession>A0A385E9Z6</accession>
<protein>
    <recommendedName>
        <fullName evidence="4">Antitoxin of toxin-antitoxin stability system</fullName>
    </recommendedName>
</protein>
<evidence type="ECO:0000313" key="3">
    <source>
        <dbReference type="Proteomes" id="UP000259026"/>
    </source>
</evidence>
<organism evidence="1 3">
    <name type="scientific">Caulobacter phage CcrPW</name>
    <dbReference type="NCBI Taxonomy" id="2283271"/>
    <lineage>
        <taxon>Viruses</taxon>
        <taxon>Duplodnaviria</taxon>
        <taxon>Heunggongvirae</taxon>
        <taxon>Uroviricota</taxon>
        <taxon>Caudoviricetes</taxon>
        <taxon>Jeanschmidtviridae</taxon>
        <taxon>Colossusvirus</taxon>
        <taxon>Colossusvirus PW</taxon>
    </lineage>
</organism>
<sequence>MPRTVTKEVFQYDELTPKAQEKARDWFRDMLDRTADNEFAEPVMEEAERVAGMLGITFKPTRGGDPVSWSGFYSQGDGASFEGRYAAPEKPAFETIKAEFPTELKLQAIAAELDAFQDRHGRRLVADITRNGRSNYVHAYTVDIDVCEQDEAADDGLVNVSPTTEKAIADELRNFMGWIWDQLREAYEGDREDETVADNIRANEYEFEADGTRTRD</sequence>
<gene>
    <name evidence="1" type="ORF">CcrPW_gp017</name>
    <name evidence="2" type="ORF">CcrPW_gp466</name>
</gene>
<evidence type="ECO:0000313" key="2">
    <source>
        <dbReference type="EMBL" id="AXQ69005.1"/>
    </source>
</evidence>
<proteinExistence type="predicted"/>
<reference evidence="1" key="2">
    <citation type="submission" date="2018-07" db="EMBL/GenBank/DDBJ databases">
        <authorList>
            <person name="Quirk P.G."/>
            <person name="Krulwich T.A."/>
        </authorList>
    </citation>
    <scope>NUCLEOTIDE SEQUENCE</scope>
</reference>
<reference evidence="3" key="1">
    <citation type="submission" date="2018-07" db="EMBL/GenBank/DDBJ databases">
        <title>Giant CbK-like Caulobacter bacteriophages have genetically divergent genomes.</title>
        <authorList>
            <person name="Wilson K.M."/>
            <person name="Ely B."/>
        </authorList>
    </citation>
    <scope>NUCLEOTIDE SEQUENCE [LARGE SCALE GENOMIC DNA]</scope>
</reference>
<dbReference type="Proteomes" id="UP000259026">
    <property type="component" value="Segment"/>
</dbReference>
<reference evidence="1 3" key="3">
    <citation type="submission" date="2018-09" db="EMBL/GenBank/DDBJ databases">
        <title>Giant CbK-like Caulobacter bacteriophages have genetically divergent genomes.</title>
        <authorList>
            <person name="Wilson K."/>
            <person name="Ely B."/>
        </authorList>
    </citation>
    <scope>NUCLEOTIDE SEQUENCE [LARGE SCALE GENOMIC DNA]</scope>
</reference>
<dbReference type="EMBL" id="MH588545">
    <property type="protein sequence ID" value="AXQ69005.1"/>
    <property type="molecule type" value="Genomic_DNA"/>
</dbReference>
<dbReference type="EMBL" id="MH588545">
    <property type="protein sequence ID" value="AXQ68556.1"/>
    <property type="molecule type" value="Genomic_DNA"/>
</dbReference>
<evidence type="ECO:0000313" key="1">
    <source>
        <dbReference type="EMBL" id="AXQ68556.1"/>
    </source>
</evidence>
<keyword evidence="3" id="KW-1185">Reference proteome</keyword>
<evidence type="ECO:0008006" key="4">
    <source>
        <dbReference type="Google" id="ProtNLM"/>
    </source>
</evidence>
<name>A0A385E9Z6_9CAUD</name>